<sequence>MKTILASTIGENTLARRFFGVYRQHTLPMLRFSFHEHKRELFEQLGIQALQIAVQATKRRHIKNLSGYYSGVLRELVNKALFSDAFKDFDVPVEGFYWK</sequence>
<evidence type="ECO:0000313" key="2">
    <source>
        <dbReference type="Proteomes" id="UP000254519"/>
    </source>
</evidence>
<accession>A0A380CAK6</accession>
<keyword evidence="2" id="KW-1185">Reference proteome</keyword>
<dbReference type="Proteomes" id="UP000254519">
    <property type="component" value="Unassembled WGS sequence"/>
</dbReference>
<proteinExistence type="predicted"/>
<evidence type="ECO:0000313" key="1">
    <source>
        <dbReference type="EMBL" id="SUJ15478.1"/>
    </source>
</evidence>
<organism evidence="1 2">
    <name type="scientific">Sporosarcina pasteurii</name>
    <name type="common">Bacillus pasteurii</name>
    <dbReference type="NCBI Taxonomy" id="1474"/>
    <lineage>
        <taxon>Bacteria</taxon>
        <taxon>Bacillati</taxon>
        <taxon>Bacillota</taxon>
        <taxon>Bacilli</taxon>
        <taxon>Bacillales</taxon>
        <taxon>Caryophanaceae</taxon>
        <taxon>Sporosarcina</taxon>
    </lineage>
</organism>
<name>A0A380CAK6_SPOPA</name>
<gene>
    <name evidence="1" type="ORF">NCTC4822_02619</name>
</gene>
<dbReference type="RefSeq" id="WP_115362792.1">
    <property type="nucleotide sequence ID" value="NZ_CP038012.1"/>
</dbReference>
<dbReference type="AlphaFoldDB" id="A0A380CAK6"/>
<dbReference type="EMBL" id="UGYZ01000002">
    <property type="protein sequence ID" value="SUJ15478.1"/>
    <property type="molecule type" value="Genomic_DNA"/>
</dbReference>
<reference evidence="1 2" key="1">
    <citation type="submission" date="2018-06" db="EMBL/GenBank/DDBJ databases">
        <authorList>
            <consortium name="Pathogen Informatics"/>
            <person name="Doyle S."/>
        </authorList>
    </citation>
    <scope>NUCLEOTIDE SEQUENCE [LARGE SCALE GENOMIC DNA]</scope>
    <source>
        <strain evidence="2">ATCC 11859 / DSM 33 / NCIB 8841 / NCTC 4822</strain>
    </source>
</reference>
<protein>
    <submittedName>
        <fullName evidence="1">Uncharacterized protein</fullName>
    </submittedName>
</protein>
<dbReference type="OrthoDB" id="2708249at2"/>